<sequence>MIAAAEFDVATATLLDHLAQLGVPLADLTADSRSVKRGSIFVAYPGTARDGRAFIVDAITRGAAAVLWESGDGFEWDERWNAPNVGIEGLRARVSQIAGHVYGNPSDSLWMTGVTGTNGKTSVAQWVAQAMDSLGRRSAVLGTLGNGLVGELSEAKNTTPDAIVLQRLLAEYLKRGARAAAMEVSSHGLDQDRTTGIKYDVAVFTNLTRDHLDYHGTLEAYAEAKYKLFGSRGIKAAIVNIDDDWGVRFAKRLAASPIPLVTYGTGASGNLRASKIGLSEAGVRFQLEGDWGNAVVAARVLGAFNVSNLLAVLGSLLSANIPLEDAVRAVSGLQPVTGRLERLGGGADPLVVVDYAHTPDALEKALAALRPAVAAGHRLICVFGCGGDRDPGKRPMMGEGAARLADQVIVTSDNPRGEDPAAIIAQVMSGIPQGKAEAIEDRQVAIFAAVHHANPGDVVLLAGKGHETYQEIAGVRHPFSDVEVARAALARRAGAEHE</sequence>
<comment type="caution">
    <text evidence="7">Lacks conserved residue(s) required for the propagation of feature annotation.</text>
</comment>
<comment type="catalytic activity">
    <reaction evidence="7">
        <text>UDP-N-acetyl-alpha-D-muramoyl-L-alanyl-D-glutamate + meso-2,6-diaminopimelate + ATP = UDP-N-acetyl-alpha-D-muramoyl-L-alanyl-gamma-D-glutamyl-meso-2,6-diaminopimelate + ADP + phosphate + H(+)</text>
        <dbReference type="Rhea" id="RHEA:23676"/>
        <dbReference type="ChEBI" id="CHEBI:15378"/>
        <dbReference type="ChEBI" id="CHEBI:30616"/>
        <dbReference type="ChEBI" id="CHEBI:43474"/>
        <dbReference type="ChEBI" id="CHEBI:57791"/>
        <dbReference type="ChEBI" id="CHEBI:83900"/>
        <dbReference type="ChEBI" id="CHEBI:83905"/>
        <dbReference type="ChEBI" id="CHEBI:456216"/>
        <dbReference type="EC" id="6.3.2.13"/>
    </reaction>
</comment>
<evidence type="ECO:0000256" key="4">
    <source>
        <dbReference type="ARBA" id="ARBA00022984"/>
    </source>
</evidence>
<dbReference type="InterPro" id="IPR004101">
    <property type="entry name" value="Mur_ligase_C"/>
</dbReference>
<feature type="binding site" evidence="7">
    <location>
        <position position="185"/>
    </location>
    <ligand>
        <name>UDP-N-acetyl-alpha-D-muramoyl-L-alanyl-D-glutamate</name>
        <dbReference type="ChEBI" id="CHEBI:83900"/>
    </ligand>
</feature>
<dbReference type="NCBIfam" id="NF001126">
    <property type="entry name" value="PRK00139.1-4"/>
    <property type="match status" value="1"/>
</dbReference>
<keyword evidence="7 12" id="KW-0436">Ligase</keyword>
<feature type="domain" description="Mur ligase central" evidence="11">
    <location>
        <begin position="114"/>
        <end position="314"/>
    </location>
</feature>
<dbReference type="SUPFAM" id="SSF53244">
    <property type="entry name" value="MurD-like peptide ligases, peptide-binding domain"/>
    <property type="match status" value="1"/>
</dbReference>
<dbReference type="GO" id="GO:0008360">
    <property type="term" value="P:regulation of cell shape"/>
    <property type="evidence" value="ECO:0007669"/>
    <property type="project" value="UniProtKB-KW"/>
</dbReference>
<dbReference type="PANTHER" id="PTHR23135">
    <property type="entry name" value="MUR LIGASE FAMILY MEMBER"/>
    <property type="match status" value="1"/>
</dbReference>
<organism evidence="12 13">
    <name type="scientific">Usitatibacter rugosus</name>
    <dbReference type="NCBI Taxonomy" id="2732067"/>
    <lineage>
        <taxon>Bacteria</taxon>
        <taxon>Pseudomonadati</taxon>
        <taxon>Pseudomonadota</taxon>
        <taxon>Betaproteobacteria</taxon>
        <taxon>Nitrosomonadales</taxon>
        <taxon>Usitatibacteraceae</taxon>
        <taxon>Usitatibacter</taxon>
    </lineage>
</organism>
<feature type="domain" description="Mur ligase N-terminal catalytic" evidence="9">
    <location>
        <begin position="28"/>
        <end position="100"/>
    </location>
</feature>
<evidence type="ECO:0000256" key="3">
    <source>
        <dbReference type="ARBA" id="ARBA00022960"/>
    </source>
</evidence>
<name>A0A6M4GT19_9PROT</name>
<evidence type="ECO:0000256" key="1">
    <source>
        <dbReference type="ARBA" id="ARBA00005898"/>
    </source>
</evidence>
<feature type="binding site" evidence="7">
    <location>
        <position position="389"/>
    </location>
    <ligand>
        <name>meso-2,6-diaminopimelate</name>
        <dbReference type="ChEBI" id="CHEBI:57791"/>
    </ligand>
</feature>
<feature type="modified residue" description="N6-carboxylysine" evidence="7">
    <location>
        <position position="225"/>
    </location>
</feature>
<dbReference type="GO" id="GO:0009252">
    <property type="term" value="P:peptidoglycan biosynthetic process"/>
    <property type="evidence" value="ECO:0007669"/>
    <property type="project" value="UniProtKB-UniRule"/>
</dbReference>
<dbReference type="InterPro" id="IPR000713">
    <property type="entry name" value="Mur_ligase_N"/>
</dbReference>
<dbReference type="KEGG" id="uru:DSM104443_00673"/>
<dbReference type="GO" id="GO:0071555">
    <property type="term" value="P:cell wall organization"/>
    <property type="evidence" value="ECO:0007669"/>
    <property type="project" value="UniProtKB-KW"/>
</dbReference>
<evidence type="ECO:0000259" key="9">
    <source>
        <dbReference type="Pfam" id="PF01225"/>
    </source>
</evidence>
<dbReference type="Proteomes" id="UP000501534">
    <property type="component" value="Chromosome"/>
</dbReference>
<comment type="subcellular location">
    <subcellularLocation>
        <location evidence="7 8">Cytoplasm</location>
    </subcellularLocation>
</comment>
<accession>A0A6M4GT19</accession>
<feature type="binding site" evidence="7">
    <location>
        <position position="32"/>
    </location>
    <ligand>
        <name>UDP-N-acetyl-alpha-D-muramoyl-L-alanyl-D-glutamate</name>
        <dbReference type="ChEBI" id="CHEBI:83900"/>
    </ligand>
</feature>
<keyword evidence="2 7" id="KW-0132">Cell division</keyword>
<dbReference type="InterPro" id="IPR036615">
    <property type="entry name" value="Mur_ligase_C_dom_sf"/>
</dbReference>
<feature type="domain" description="Mur ligase C-terminal" evidence="10">
    <location>
        <begin position="338"/>
        <end position="465"/>
    </location>
</feature>
<keyword evidence="13" id="KW-1185">Reference proteome</keyword>
<evidence type="ECO:0000256" key="2">
    <source>
        <dbReference type="ARBA" id="ARBA00022618"/>
    </source>
</evidence>
<keyword evidence="7" id="KW-0067">ATP-binding</keyword>
<dbReference type="Pfam" id="PF02875">
    <property type="entry name" value="Mur_ligase_C"/>
    <property type="match status" value="1"/>
</dbReference>
<feature type="short sequence motif" description="Meso-diaminopimelate recognition motif" evidence="7">
    <location>
        <begin position="413"/>
        <end position="416"/>
    </location>
</feature>
<keyword evidence="5 7" id="KW-0131">Cell cycle</keyword>
<keyword evidence="7" id="KW-0547">Nucleotide-binding</keyword>
<dbReference type="InterPro" id="IPR005761">
    <property type="entry name" value="UDP-N-AcMur-Glu-dNH2Pim_ligase"/>
</dbReference>
<feature type="binding site" evidence="7">
    <location>
        <position position="463"/>
    </location>
    <ligand>
        <name>meso-2,6-diaminopimelate</name>
        <dbReference type="ChEBI" id="CHEBI:57791"/>
    </ligand>
</feature>
<dbReference type="Gene3D" id="3.40.1190.10">
    <property type="entry name" value="Mur-like, catalytic domain"/>
    <property type="match status" value="1"/>
</dbReference>
<dbReference type="HAMAP" id="MF_00208">
    <property type="entry name" value="MurE"/>
    <property type="match status" value="1"/>
</dbReference>
<dbReference type="Gene3D" id="3.90.190.20">
    <property type="entry name" value="Mur ligase, C-terminal domain"/>
    <property type="match status" value="1"/>
</dbReference>
<reference evidence="12 13" key="1">
    <citation type="submission" date="2020-04" db="EMBL/GenBank/DDBJ databases">
        <title>Usitatibacter rugosus gen. nov., sp. nov. and Usitatibacter palustris sp. nov., novel members of Usitatibacteraceae fam. nov. within the order Nitrosomonadales isolated from soil.</title>
        <authorList>
            <person name="Huber K.J."/>
            <person name="Neumann-Schaal M."/>
            <person name="Geppert A."/>
            <person name="Luckner M."/>
            <person name="Wanner G."/>
            <person name="Overmann J."/>
        </authorList>
    </citation>
    <scope>NUCLEOTIDE SEQUENCE [LARGE SCALE GENOMIC DNA]</scope>
    <source>
        <strain evidence="12 13">0125_3</strain>
    </source>
</reference>
<evidence type="ECO:0000256" key="5">
    <source>
        <dbReference type="ARBA" id="ARBA00023306"/>
    </source>
</evidence>
<evidence type="ECO:0000256" key="6">
    <source>
        <dbReference type="ARBA" id="ARBA00023316"/>
    </source>
</evidence>
<dbReference type="NCBIfam" id="NF001124">
    <property type="entry name" value="PRK00139.1-2"/>
    <property type="match status" value="1"/>
</dbReference>
<comment type="function">
    <text evidence="7">Catalyzes the addition of meso-diaminopimelic acid to the nucleotide precursor UDP-N-acetylmuramoyl-L-alanyl-D-glutamate (UMAG) in the biosynthesis of bacterial cell-wall peptidoglycan.</text>
</comment>
<dbReference type="PANTHER" id="PTHR23135:SF4">
    <property type="entry name" value="UDP-N-ACETYLMURAMOYL-L-ALANYL-D-GLUTAMATE--2,6-DIAMINOPIMELATE LIGASE MURE HOMOLOG, CHLOROPLASTIC"/>
    <property type="match status" value="1"/>
</dbReference>
<evidence type="ECO:0000313" key="13">
    <source>
        <dbReference type="Proteomes" id="UP000501534"/>
    </source>
</evidence>
<evidence type="ECO:0000259" key="11">
    <source>
        <dbReference type="Pfam" id="PF08245"/>
    </source>
</evidence>
<keyword evidence="7" id="KW-0963">Cytoplasm</keyword>
<dbReference type="Pfam" id="PF08245">
    <property type="entry name" value="Mur_ligase_M"/>
    <property type="match status" value="1"/>
</dbReference>
<feature type="binding site" evidence="7">
    <location>
        <position position="193"/>
    </location>
    <ligand>
        <name>UDP-N-acetyl-alpha-D-muramoyl-L-alanyl-D-glutamate</name>
        <dbReference type="ChEBI" id="CHEBI:83900"/>
    </ligand>
</feature>
<dbReference type="SUPFAM" id="SSF53623">
    <property type="entry name" value="MurD-like peptide ligases, catalytic domain"/>
    <property type="match status" value="1"/>
</dbReference>
<dbReference type="SUPFAM" id="SSF63418">
    <property type="entry name" value="MurE/MurF N-terminal domain"/>
    <property type="match status" value="1"/>
</dbReference>
<evidence type="ECO:0000256" key="8">
    <source>
        <dbReference type="RuleBase" id="RU004135"/>
    </source>
</evidence>
<feature type="binding site" evidence="7">
    <location>
        <position position="157"/>
    </location>
    <ligand>
        <name>UDP-N-acetyl-alpha-D-muramoyl-L-alanyl-D-glutamate</name>
        <dbReference type="ChEBI" id="CHEBI:83900"/>
    </ligand>
</feature>
<protein>
    <recommendedName>
        <fullName evidence="7">UDP-N-acetylmuramoyl-L-alanyl-D-glutamate--2,6-diaminopimelate ligase</fullName>
        <ecNumber evidence="7">6.3.2.13</ecNumber>
    </recommendedName>
    <alternativeName>
        <fullName evidence="7">Meso-A2pm-adding enzyme</fullName>
    </alternativeName>
    <alternativeName>
        <fullName evidence="7">Meso-diaminopimelate-adding enzyme</fullName>
    </alternativeName>
    <alternativeName>
        <fullName evidence="7">UDP-MurNAc-L-Ala-D-Glu:meso-diaminopimelate ligase</fullName>
    </alternativeName>
    <alternativeName>
        <fullName evidence="7">UDP-MurNAc-tripeptide synthetase</fullName>
    </alternativeName>
    <alternativeName>
        <fullName evidence="7">UDP-N-acetylmuramyl-tripeptide synthetase</fullName>
    </alternativeName>
</protein>
<dbReference type="EC" id="6.3.2.13" evidence="7"/>
<keyword evidence="4 7" id="KW-0573">Peptidoglycan synthesis</keyword>
<dbReference type="Gene3D" id="3.40.1390.10">
    <property type="entry name" value="MurE/MurF, N-terminal domain"/>
    <property type="match status" value="1"/>
</dbReference>
<comment type="PTM">
    <text evidence="7">Carboxylation is probably crucial for Mg(2+) binding and, consequently, for the gamma-phosphate positioning of ATP.</text>
</comment>
<gene>
    <name evidence="7 12" type="primary">murE</name>
    <name evidence="12" type="ORF">DSM104443_00673</name>
</gene>
<dbReference type="InterPro" id="IPR035911">
    <property type="entry name" value="MurE/MurF_N"/>
</dbReference>
<dbReference type="NCBIfam" id="TIGR01085">
    <property type="entry name" value="murE"/>
    <property type="match status" value="1"/>
</dbReference>
<keyword evidence="7" id="KW-0460">Magnesium</keyword>
<feature type="binding site" evidence="7">
    <location>
        <position position="467"/>
    </location>
    <ligand>
        <name>meso-2,6-diaminopimelate</name>
        <dbReference type="ChEBI" id="CHEBI:57791"/>
    </ligand>
</feature>
<dbReference type="RefSeq" id="WP_171089489.1">
    <property type="nucleotide sequence ID" value="NZ_CP053069.1"/>
</dbReference>
<comment type="cofactor">
    <cofactor evidence="7">
        <name>Mg(2+)</name>
        <dbReference type="ChEBI" id="CHEBI:18420"/>
    </cofactor>
</comment>
<proteinExistence type="inferred from homology"/>
<keyword evidence="3 7" id="KW-0133">Cell shape</keyword>
<dbReference type="GO" id="GO:0008765">
    <property type="term" value="F:UDP-N-acetylmuramoylalanyl-D-glutamate-2,6-diaminopimelate ligase activity"/>
    <property type="evidence" value="ECO:0007669"/>
    <property type="project" value="UniProtKB-UniRule"/>
</dbReference>
<dbReference type="EMBL" id="CP053069">
    <property type="protein sequence ID" value="QJR09624.1"/>
    <property type="molecule type" value="Genomic_DNA"/>
</dbReference>
<evidence type="ECO:0000259" key="10">
    <source>
        <dbReference type="Pfam" id="PF02875"/>
    </source>
</evidence>
<dbReference type="GO" id="GO:0005524">
    <property type="term" value="F:ATP binding"/>
    <property type="evidence" value="ECO:0007669"/>
    <property type="project" value="UniProtKB-UniRule"/>
</dbReference>
<dbReference type="Pfam" id="PF01225">
    <property type="entry name" value="Mur_ligase"/>
    <property type="match status" value="1"/>
</dbReference>
<dbReference type="InterPro" id="IPR013221">
    <property type="entry name" value="Mur_ligase_cen"/>
</dbReference>
<feature type="binding site" evidence="7">
    <location>
        <position position="191"/>
    </location>
    <ligand>
        <name>UDP-N-acetyl-alpha-D-muramoyl-L-alanyl-D-glutamate</name>
        <dbReference type="ChEBI" id="CHEBI:83900"/>
    </ligand>
</feature>
<comment type="similarity">
    <text evidence="1 7">Belongs to the MurCDEF family. MurE subfamily.</text>
</comment>
<dbReference type="UniPathway" id="UPA00219"/>
<feature type="binding site" evidence="7">
    <location>
        <begin position="158"/>
        <end position="159"/>
    </location>
    <ligand>
        <name>UDP-N-acetyl-alpha-D-muramoyl-L-alanyl-D-glutamate</name>
        <dbReference type="ChEBI" id="CHEBI:83900"/>
    </ligand>
</feature>
<comment type="pathway">
    <text evidence="7 8">Cell wall biogenesis; peptidoglycan biosynthesis.</text>
</comment>
<dbReference type="GO" id="GO:0000287">
    <property type="term" value="F:magnesium ion binding"/>
    <property type="evidence" value="ECO:0007669"/>
    <property type="project" value="UniProtKB-UniRule"/>
</dbReference>
<evidence type="ECO:0000313" key="12">
    <source>
        <dbReference type="EMBL" id="QJR09624.1"/>
    </source>
</evidence>
<keyword evidence="6 7" id="KW-0961">Cell wall biogenesis/degradation</keyword>
<evidence type="ECO:0000256" key="7">
    <source>
        <dbReference type="HAMAP-Rule" id="MF_00208"/>
    </source>
</evidence>
<dbReference type="GO" id="GO:0051301">
    <property type="term" value="P:cell division"/>
    <property type="evidence" value="ECO:0007669"/>
    <property type="project" value="UniProtKB-KW"/>
</dbReference>
<feature type="binding site" evidence="7">
    <location>
        <begin position="413"/>
        <end position="416"/>
    </location>
    <ligand>
        <name>meso-2,6-diaminopimelate</name>
        <dbReference type="ChEBI" id="CHEBI:57791"/>
    </ligand>
</feature>
<dbReference type="InterPro" id="IPR036565">
    <property type="entry name" value="Mur-like_cat_sf"/>
</dbReference>
<dbReference type="AlphaFoldDB" id="A0A6M4GT19"/>
<feature type="binding site" evidence="7">
    <location>
        <begin position="116"/>
        <end position="122"/>
    </location>
    <ligand>
        <name>ATP</name>
        <dbReference type="ChEBI" id="CHEBI:30616"/>
    </ligand>
</feature>
<dbReference type="GO" id="GO:0005737">
    <property type="term" value="C:cytoplasm"/>
    <property type="evidence" value="ECO:0007669"/>
    <property type="project" value="UniProtKB-SubCell"/>
</dbReference>